<reference evidence="2 3" key="1">
    <citation type="submission" date="2019-09" db="EMBL/GenBank/DDBJ databases">
        <authorList>
            <person name="Cao W.R."/>
        </authorList>
    </citation>
    <scope>NUCLEOTIDE SEQUENCE [LARGE SCALE GENOMIC DNA]</scope>
    <source>
        <strain evidence="3">a4</strain>
    </source>
</reference>
<organism evidence="2 3">
    <name type="scientific">Tenacibaculum aiptasiae</name>
    <dbReference type="NCBI Taxonomy" id="426481"/>
    <lineage>
        <taxon>Bacteria</taxon>
        <taxon>Pseudomonadati</taxon>
        <taxon>Bacteroidota</taxon>
        <taxon>Flavobacteriia</taxon>
        <taxon>Flavobacteriales</taxon>
        <taxon>Flavobacteriaceae</taxon>
        <taxon>Tenacibaculum</taxon>
    </lineage>
</organism>
<dbReference type="Gene3D" id="3.30.559.10">
    <property type="entry name" value="Chloramphenicol acetyltransferase-like domain"/>
    <property type="match status" value="1"/>
</dbReference>
<name>A0A7J5A7E9_9FLAO</name>
<sequence length="209" mass="24012">MKYLDIENWKRKQHFEHFRTLADPTFGLVADVEVSKAYQLAKEKGQSFFVKYLHACLVALNAVESFKYRIEEDGRVAIYDVINASATIARPDNTFGFSYIEFSENIKEFTRNFLEEKERIINSNNLFPPKYSPGCIHCSALPWVSFSSHKEPFSGNKNDSVPQLAFGKIKKEHGKMLMPIAVNVNHALIDGYDVGQFFEKFQAELDKIN</sequence>
<dbReference type="OrthoDB" id="9801766at2"/>
<dbReference type="GO" id="GO:0008811">
    <property type="term" value="F:chloramphenicol O-acetyltransferase activity"/>
    <property type="evidence" value="ECO:0007669"/>
    <property type="project" value="InterPro"/>
</dbReference>
<accession>A0A7J5A7E9</accession>
<dbReference type="InterPro" id="IPR023213">
    <property type="entry name" value="CAT-like_dom_sf"/>
</dbReference>
<dbReference type="SUPFAM" id="SSF52777">
    <property type="entry name" value="CoA-dependent acyltransferases"/>
    <property type="match status" value="1"/>
</dbReference>
<evidence type="ECO:0000313" key="3">
    <source>
        <dbReference type="Proteomes" id="UP000467305"/>
    </source>
</evidence>
<evidence type="ECO:0000313" key="2">
    <source>
        <dbReference type="EMBL" id="KAB1153492.1"/>
    </source>
</evidence>
<dbReference type="Pfam" id="PF00302">
    <property type="entry name" value="CAT"/>
    <property type="match status" value="1"/>
</dbReference>
<dbReference type="PIRSF" id="PIRSF000440">
    <property type="entry name" value="CAT"/>
    <property type="match status" value="1"/>
</dbReference>
<dbReference type="InterPro" id="IPR001707">
    <property type="entry name" value="Cmp_AcTrfase"/>
</dbReference>
<evidence type="ECO:0000256" key="1">
    <source>
        <dbReference type="PIRSR" id="PIRSR000440-1"/>
    </source>
</evidence>
<feature type="active site" description="Proton acceptor" evidence="1">
    <location>
        <position position="186"/>
    </location>
</feature>
<keyword evidence="3" id="KW-1185">Reference proteome</keyword>
<comment type="caution">
    <text evidence="2">The sequence shown here is derived from an EMBL/GenBank/DDBJ whole genome shotgun (WGS) entry which is preliminary data.</text>
</comment>
<gene>
    <name evidence="2" type="ORF">F7018_16810</name>
</gene>
<dbReference type="PANTHER" id="PTHR38474:SF1">
    <property type="entry name" value="SLR0299 PROTEIN"/>
    <property type="match status" value="1"/>
</dbReference>
<dbReference type="AlphaFoldDB" id="A0A7J5A7E9"/>
<dbReference type="RefSeq" id="WP_150901265.1">
    <property type="nucleotide sequence ID" value="NZ_WAAU01000034.1"/>
</dbReference>
<dbReference type="EMBL" id="WAAU01000034">
    <property type="protein sequence ID" value="KAB1153492.1"/>
    <property type="molecule type" value="Genomic_DNA"/>
</dbReference>
<dbReference type="SMART" id="SM01059">
    <property type="entry name" value="CAT"/>
    <property type="match status" value="1"/>
</dbReference>
<keyword evidence="2" id="KW-0808">Transferase</keyword>
<protein>
    <submittedName>
        <fullName evidence="2">Chloramphenicol acetyltransferase</fullName>
    </submittedName>
</protein>
<dbReference type="Proteomes" id="UP000467305">
    <property type="component" value="Unassembled WGS sequence"/>
</dbReference>
<dbReference type="PANTHER" id="PTHR38474">
    <property type="entry name" value="SLR0299 PROTEIN"/>
    <property type="match status" value="1"/>
</dbReference>
<proteinExistence type="predicted"/>